<proteinExistence type="predicted"/>
<evidence type="ECO:0000313" key="1">
    <source>
        <dbReference type="EMBL" id="QJA97407.1"/>
    </source>
</evidence>
<protein>
    <submittedName>
        <fullName evidence="1">Uncharacterized protein</fullName>
    </submittedName>
</protein>
<gene>
    <name evidence="1" type="ORF">MM415B06282_0005</name>
</gene>
<accession>A0A6M3LPX6</accession>
<dbReference type="EMBL" id="MT143491">
    <property type="protein sequence ID" value="QJA97407.1"/>
    <property type="molecule type" value="Genomic_DNA"/>
</dbReference>
<organism evidence="1">
    <name type="scientific">viral metagenome</name>
    <dbReference type="NCBI Taxonomy" id="1070528"/>
    <lineage>
        <taxon>unclassified sequences</taxon>
        <taxon>metagenomes</taxon>
        <taxon>organismal metagenomes</taxon>
    </lineage>
</organism>
<dbReference type="AlphaFoldDB" id="A0A6M3LPX6"/>
<name>A0A6M3LPX6_9ZZZZ</name>
<sequence length="81" mass="9117">MDTVEYEMTDDDLKEILAACKPTPCILIGGYMPATPQENANRAWQELGKRMGFDHMTVRPINGKDPQFFTAVPNETEIEGQ</sequence>
<reference evidence="1" key="1">
    <citation type="submission" date="2020-03" db="EMBL/GenBank/DDBJ databases">
        <title>The deep terrestrial virosphere.</title>
        <authorList>
            <person name="Holmfeldt K."/>
            <person name="Nilsson E."/>
            <person name="Simone D."/>
            <person name="Lopez-Fernandez M."/>
            <person name="Wu X."/>
            <person name="de Brujin I."/>
            <person name="Lundin D."/>
            <person name="Andersson A."/>
            <person name="Bertilsson S."/>
            <person name="Dopson M."/>
        </authorList>
    </citation>
    <scope>NUCLEOTIDE SEQUENCE</scope>
    <source>
        <strain evidence="1">MM415B06282</strain>
    </source>
</reference>